<feature type="transmembrane region" description="Helical" evidence="7">
    <location>
        <begin position="108"/>
        <end position="130"/>
    </location>
</feature>
<name>A0A4R3NXM6_9HYPH</name>
<accession>A0A4R3NXM6</accession>
<feature type="transmembrane region" description="Helical" evidence="7">
    <location>
        <begin position="67"/>
        <end position="87"/>
    </location>
</feature>
<comment type="similarity">
    <text evidence="2">Belongs to the Rht family.</text>
</comment>
<dbReference type="PIRSF" id="PIRSF006324">
    <property type="entry name" value="LeuE"/>
    <property type="match status" value="1"/>
</dbReference>
<dbReference type="InterPro" id="IPR001123">
    <property type="entry name" value="LeuE-type"/>
</dbReference>
<organism evidence="8 9">
    <name type="scientific">Martelella mediterranea</name>
    <dbReference type="NCBI Taxonomy" id="293089"/>
    <lineage>
        <taxon>Bacteria</taxon>
        <taxon>Pseudomonadati</taxon>
        <taxon>Pseudomonadota</taxon>
        <taxon>Alphaproteobacteria</taxon>
        <taxon>Hyphomicrobiales</taxon>
        <taxon>Aurantimonadaceae</taxon>
        <taxon>Martelella</taxon>
    </lineage>
</organism>
<evidence type="ECO:0000256" key="6">
    <source>
        <dbReference type="ARBA" id="ARBA00023136"/>
    </source>
</evidence>
<comment type="caution">
    <text evidence="8">The sequence shown here is derived from an EMBL/GenBank/DDBJ whole genome shotgun (WGS) entry which is preliminary data.</text>
</comment>
<dbReference type="EMBL" id="SMAR01000001">
    <property type="protein sequence ID" value="TCT45007.1"/>
    <property type="molecule type" value="Genomic_DNA"/>
</dbReference>
<dbReference type="Pfam" id="PF01810">
    <property type="entry name" value="LysE"/>
    <property type="match status" value="1"/>
</dbReference>
<dbReference type="RefSeq" id="WP_132307494.1">
    <property type="nucleotide sequence ID" value="NZ_SMAR01000001.1"/>
</dbReference>
<keyword evidence="4 7" id="KW-0812">Transmembrane</keyword>
<dbReference type="GO" id="GO:0042970">
    <property type="term" value="F:homoserine transmembrane transporter activity"/>
    <property type="evidence" value="ECO:0007669"/>
    <property type="project" value="TreeGrafter"/>
</dbReference>
<evidence type="ECO:0000256" key="5">
    <source>
        <dbReference type="ARBA" id="ARBA00022989"/>
    </source>
</evidence>
<keyword evidence="3" id="KW-1003">Cell membrane</keyword>
<dbReference type="OrthoDB" id="9804822at2"/>
<gene>
    <name evidence="8" type="ORF">EDC90_1001147</name>
</gene>
<comment type="subcellular location">
    <subcellularLocation>
        <location evidence="1">Cell membrane</location>
        <topology evidence="1">Multi-pass membrane protein</topology>
    </subcellularLocation>
</comment>
<evidence type="ECO:0000256" key="7">
    <source>
        <dbReference type="SAM" id="Phobius"/>
    </source>
</evidence>
<evidence type="ECO:0000313" key="9">
    <source>
        <dbReference type="Proteomes" id="UP000295097"/>
    </source>
</evidence>
<proteinExistence type="inferred from homology"/>
<keyword evidence="9" id="KW-1185">Reference proteome</keyword>
<keyword evidence="6 7" id="KW-0472">Membrane</keyword>
<reference evidence="8 9" key="1">
    <citation type="submission" date="2019-03" db="EMBL/GenBank/DDBJ databases">
        <title>Freshwater and sediment microbial communities from various areas in North America, analyzing microbe dynamics in response to fracking.</title>
        <authorList>
            <person name="Lamendella R."/>
        </authorList>
    </citation>
    <scope>NUCLEOTIDE SEQUENCE [LARGE SCALE GENOMIC DNA]</scope>
    <source>
        <strain evidence="8 9">175.2</strain>
    </source>
</reference>
<feature type="transmembrane region" description="Helical" evidence="7">
    <location>
        <begin position="6"/>
        <end position="25"/>
    </location>
</feature>
<feature type="transmembrane region" description="Helical" evidence="7">
    <location>
        <begin position="37"/>
        <end position="61"/>
    </location>
</feature>
<evidence type="ECO:0000256" key="1">
    <source>
        <dbReference type="ARBA" id="ARBA00004651"/>
    </source>
</evidence>
<evidence type="ECO:0000313" key="8">
    <source>
        <dbReference type="EMBL" id="TCT45007.1"/>
    </source>
</evidence>
<dbReference type="PANTHER" id="PTHR30086:SF14">
    <property type="entry name" value="HOMOSERINE_HOMOSERINE LACTONE EFFLUX PROTEIN"/>
    <property type="match status" value="1"/>
</dbReference>
<evidence type="ECO:0000256" key="4">
    <source>
        <dbReference type="ARBA" id="ARBA00022692"/>
    </source>
</evidence>
<dbReference type="PANTHER" id="PTHR30086">
    <property type="entry name" value="ARGININE EXPORTER PROTEIN ARGO"/>
    <property type="match status" value="1"/>
</dbReference>
<evidence type="ECO:0000256" key="3">
    <source>
        <dbReference type="ARBA" id="ARBA00022475"/>
    </source>
</evidence>
<dbReference type="GO" id="GO:0005886">
    <property type="term" value="C:plasma membrane"/>
    <property type="evidence" value="ECO:0007669"/>
    <property type="project" value="UniProtKB-SubCell"/>
</dbReference>
<dbReference type="AlphaFoldDB" id="A0A4R3NXM6"/>
<sequence>MSIEFLITALIVVLVPGTGVVYTLATGLSQGRMASVAAALGCTLGIVPAIIASVAGLAALFHTSAVLFQSLKFAGVAYLLFLAWQALKETGSLAVSNAPRAKRPLSAIIRDGFLLNILNPKLSVFFLAFLPQFIEPGVENPVLVMLLLSASFMAMTFIVFVLYGQCSALLRQRVLSSERAMTWLRRSVAFAFAGFGLKLALSRQ</sequence>
<dbReference type="Proteomes" id="UP000295097">
    <property type="component" value="Unassembled WGS sequence"/>
</dbReference>
<evidence type="ECO:0000256" key="2">
    <source>
        <dbReference type="ARBA" id="ARBA00007928"/>
    </source>
</evidence>
<keyword evidence="5 7" id="KW-1133">Transmembrane helix</keyword>
<protein>
    <submittedName>
        <fullName evidence="8">Threonine/homoserine/homoserine lactone efflux protein</fullName>
    </submittedName>
</protein>
<feature type="transmembrane region" description="Helical" evidence="7">
    <location>
        <begin position="142"/>
        <end position="163"/>
    </location>
</feature>